<feature type="compositionally biased region" description="Basic and acidic residues" evidence="4">
    <location>
        <begin position="49"/>
        <end position="66"/>
    </location>
</feature>
<reference evidence="7" key="1">
    <citation type="journal article" date="2011" name="Genome Biol.">
        <title>Comparative genomics of the social amoebae Dictyostelium discoideum and Dictyostelium purpureum.</title>
        <authorList>
            <consortium name="US DOE Joint Genome Institute (JGI-PGF)"/>
            <person name="Sucgang R."/>
            <person name="Kuo A."/>
            <person name="Tian X."/>
            <person name="Salerno W."/>
            <person name="Parikh A."/>
            <person name="Feasley C.L."/>
            <person name="Dalin E."/>
            <person name="Tu H."/>
            <person name="Huang E."/>
            <person name="Barry K."/>
            <person name="Lindquist E."/>
            <person name="Shapiro H."/>
            <person name="Bruce D."/>
            <person name="Schmutz J."/>
            <person name="Salamov A."/>
            <person name="Fey P."/>
            <person name="Gaudet P."/>
            <person name="Anjard C."/>
            <person name="Babu M.M."/>
            <person name="Basu S."/>
            <person name="Bushmanova Y."/>
            <person name="van der Wel H."/>
            <person name="Katoh-Kurasawa M."/>
            <person name="Dinh C."/>
            <person name="Coutinho P.M."/>
            <person name="Saito T."/>
            <person name="Elias M."/>
            <person name="Schaap P."/>
            <person name="Kay R.R."/>
            <person name="Henrissat B."/>
            <person name="Eichinger L."/>
            <person name="Rivero F."/>
            <person name="Putnam N.H."/>
            <person name="West C.M."/>
            <person name="Loomis W.F."/>
            <person name="Chisholm R.L."/>
            <person name="Shaulsky G."/>
            <person name="Strassmann J.E."/>
            <person name="Queller D.C."/>
            <person name="Kuspa A."/>
            <person name="Grigoriev I.V."/>
        </authorList>
    </citation>
    <scope>NUCLEOTIDE SEQUENCE [LARGE SCALE GENOMIC DNA]</scope>
    <source>
        <strain evidence="7">QSDP1</strain>
    </source>
</reference>
<dbReference type="InterPro" id="IPR003107">
    <property type="entry name" value="HAT"/>
</dbReference>
<evidence type="ECO:0000313" key="7">
    <source>
        <dbReference type="Proteomes" id="UP000001064"/>
    </source>
</evidence>
<dbReference type="EMBL" id="GL871438">
    <property type="protein sequence ID" value="EGC29393.1"/>
    <property type="molecule type" value="Genomic_DNA"/>
</dbReference>
<dbReference type="GO" id="GO:0071013">
    <property type="term" value="C:catalytic step 2 spliceosome"/>
    <property type="evidence" value="ECO:0000318"/>
    <property type="project" value="GO_Central"/>
</dbReference>
<dbReference type="PANTHER" id="PTHR11246">
    <property type="entry name" value="PRE-MRNA SPLICING FACTOR"/>
    <property type="match status" value="1"/>
</dbReference>
<evidence type="ECO:0000313" key="6">
    <source>
        <dbReference type="EMBL" id="EGC29393.1"/>
    </source>
</evidence>
<dbReference type="AlphaFoldDB" id="F1A338"/>
<dbReference type="GO" id="GO:0046540">
    <property type="term" value="C:U4/U6 x U5 tri-snRNP complex"/>
    <property type="evidence" value="ECO:0000318"/>
    <property type="project" value="GO_Central"/>
</dbReference>
<dbReference type="GeneID" id="10505395"/>
<accession>F1A338</accession>
<dbReference type="STRING" id="5786.F1A338"/>
<feature type="compositionally biased region" description="Acidic residues" evidence="4">
    <location>
        <begin position="102"/>
        <end position="111"/>
    </location>
</feature>
<organism evidence="6 7">
    <name type="scientific">Dictyostelium purpureum</name>
    <name type="common">Slime mold</name>
    <dbReference type="NCBI Taxonomy" id="5786"/>
    <lineage>
        <taxon>Eukaryota</taxon>
        <taxon>Amoebozoa</taxon>
        <taxon>Evosea</taxon>
        <taxon>Eumycetozoa</taxon>
        <taxon>Dictyostelia</taxon>
        <taxon>Dictyosteliales</taxon>
        <taxon>Dictyosteliaceae</taxon>
        <taxon>Dictyostelium</taxon>
    </lineage>
</organism>
<proteinExistence type="predicted"/>
<dbReference type="PANTHER" id="PTHR11246:SF1">
    <property type="entry name" value="PRE-MRNA-PROCESSING FACTOR 6"/>
    <property type="match status" value="1"/>
</dbReference>
<dbReference type="GO" id="GO:0000244">
    <property type="term" value="P:spliceosomal tri-snRNP complex assembly"/>
    <property type="evidence" value="ECO:0000318"/>
    <property type="project" value="GO_Central"/>
</dbReference>
<evidence type="ECO:0000256" key="1">
    <source>
        <dbReference type="ARBA" id="ARBA00004123"/>
    </source>
</evidence>
<dbReference type="SMART" id="SM00386">
    <property type="entry name" value="HAT"/>
    <property type="match status" value="14"/>
</dbReference>
<dbReference type="InterPro" id="IPR010491">
    <property type="entry name" value="PRP1_N"/>
</dbReference>
<keyword evidence="7" id="KW-1185">Reference proteome</keyword>
<dbReference type="OMA" id="DGWAWYY"/>
<evidence type="ECO:0000256" key="3">
    <source>
        <dbReference type="ARBA" id="ARBA00023242"/>
    </source>
</evidence>
<gene>
    <name evidence="6" type="ORF">DICPUDRAFT_51299</name>
</gene>
<evidence type="ECO:0000256" key="2">
    <source>
        <dbReference type="ARBA" id="ARBA00022737"/>
    </source>
</evidence>
<dbReference type="OrthoDB" id="440128at2759"/>
<feature type="region of interest" description="Disordered" evidence="4">
    <location>
        <begin position="39"/>
        <end position="144"/>
    </location>
</feature>
<protein>
    <recommendedName>
        <fullName evidence="5">PRP1 splicing factor N-terminal domain-containing protein</fullName>
    </recommendedName>
</protein>
<dbReference type="GO" id="GO:0000398">
    <property type="term" value="P:mRNA splicing, via spliceosome"/>
    <property type="evidence" value="ECO:0000318"/>
    <property type="project" value="GO_Central"/>
</dbReference>
<evidence type="ECO:0000256" key="4">
    <source>
        <dbReference type="SAM" id="MobiDB-lite"/>
    </source>
</evidence>
<feature type="compositionally biased region" description="Basic and acidic residues" evidence="4">
    <location>
        <begin position="126"/>
        <end position="138"/>
    </location>
</feature>
<dbReference type="VEuPathDB" id="AmoebaDB:DICPUDRAFT_51299"/>
<dbReference type="Pfam" id="PF06424">
    <property type="entry name" value="PRP1_N"/>
    <property type="match status" value="1"/>
</dbReference>
<sequence length="935" mass="105946">MANILQKDKRFFLYQEPPPGYIAGFGRGAVGFTTRLDIGSARNSDIPGFEDKKGGGGGGREDRNSGNDDDDDQSVYGGSKFDEFEGNASDKFYDSNKSYDQDDKEADEIWDAIDSKMDSRRKKRKDEKEKQRQQEQKSSRPIIQQQLSDLKQDLSTITDDQWSSLPDAGNISRSGTGKKRYDIYTPVPDSLLERAKAENETYSILPTGVDNSSGTTTTDLTQVGSARKTVLDLKLHQVSDSVSGKTCVDPKGYLTDLRSKRIASDTEIGDIKKARLLFKSATTSNPKHAPGWIAAAKLEVLAGKMADARRMIAQACKECPENEEVWIENANLQTPDNAKIVLAQAVSIIPHSVKIWLYAANLEKQLKMKKRVLRRALEFIPTSVKLWKEAVELEEPEDARILLGRAVECVPDNVDLWLALANLETYEKAREVLNKARQAIPSSPEIWISAAQLEESKGKNDNVNKIIKKAIKSLSSNIMVMNREKWIEEAEKSEKNQYYATCQAIIFETIGMGIEEEERKRIWVLDAEECLSRGSIKTANAIYAHILYVFPNKKSVWLKVAQLEKAHGTKESLDQTLEKATKSCPQFENLWLMYAKEKWISGDVIKAREILAKAFQSNPGSENIWVAAAKIESEMNDLKAARTLLKKARVVADTERIWMKSALLERELGKDSESEGTLIQDALVKYPSSFKLWLMKAQLEERLKKDIETIRQTYKNATVKCPKNSSVWIEASRFEARNQNFNRARALLEQAKLKNPTDEDIILELVRFEASLDNKKQALTILSAGLQLCPKSGKLWAELIAMEPRHSQKNKCVDALNRCNNDPYVFTQVSKIFWFDSKLDKAKQWFQRVTTTFPSFGDGWAYYYTFVLKTSQNSDAEAKEILNKCIEAEPNLGEQWIKVSKQIYNSHLKTEQILKQVSLNISKSILIQQHQQLKK</sequence>
<dbReference type="Pfam" id="PF14559">
    <property type="entry name" value="TPR_19"/>
    <property type="match status" value="1"/>
</dbReference>
<dbReference type="FunFam" id="1.25.40.10:FF:000665">
    <property type="entry name" value="Pre-mRNA-processing factor 6"/>
    <property type="match status" value="1"/>
</dbReference>
<dbReference type="FunFam" id="1.25.40.10:FF:002348">
    <property type="entry name" value="Pre-mRNA processing factor 6"/>
    <property type="match status" value="1"/>
</dbReference>
<dbReference type="FunFam" id="1.25.40.10:FF:003133">
    <property type="entry name" value="Uncharacterized protein"/>
    <property type="match status" value="1"/>
</dbReference>
<dbReference type="eggNOG" id="KOG0495">
    <property type="taxonomic scope" value="Eukaryota"/>
</dbReference>
<dbReference type="Gene3D" id="1.25.40.10">
    <property type="entry name" value="Tetratricopeptide repeat domain"/>
    <property type="match status" value="4"/>
</dbReference>
<dbReference type="InterPro" id="IPR011990">
    <property type="entry name" value="TPR-like_helical_dom_sf"/>
</dbReference>
<dbReference type="SUPFAM" id="SSF48452">
    <property type="entry name" value="TPR-like"/>
    <property type="match status" value="3"/>
</dbReference>
<comment type="subcellular location">
    <subcellularLocation>
        <location evidence="1">Nucleus</location>
    </subcellularLocation>
</comment>
<feature type="compositionally biased region" description="Basic and acidic residues" evidence="4">
    <location>
        <begin position="91"/>
        <end position="101"/>
    </location>
</feature>
<keyword evidence="2" id="KW-0677">Repeat</keyword>
<dbReference type="RefSeq" id="XP_003294080.1">
    <property type="nucleotide sequence ID" value="XM_003294032.1"/>
</dbReference>
<dbReference type="Proteomes" id="UP000001064">
    <property type="component" value="Unassembled WGS sequence"/>
</dbReference>
<dbReference type="InParanoid" id="F1A338"/>
<dbReference type="KEGG" id="dpp:DICPUDRAFT_51299"/>
<name>F1A338_DICPU</name>
<keyword evidence="3" id="KW-0539">Nucleus</keyword>
<dbReference type="FunCoup" id="F1A338">
    <property type="interactions" value="815"/>
</dbReference>
<feature type="domain" description="PRP1 splicing factor N-terminal" evidence="5">
    <location>
        <begin position="17"/>
        <end position="173"/>
    </location>
</feature>
<dbReference type="InterPro" id="IPR045075">
    <property type="entry name" value="Syf1-like"/>
</dbReference>
<evidence type="ECO:0000259" key="5">
    <source>
        <dbReference type="Pfam" id="PF06424"/>
    </source>
</evidence>